<comment type="caution">
    <text evidence="9">The sequence shown here is derived from an EMBL/GenBank/DDBJ whole genome shotgun (WGS) entry which is preliminary data.</text>
</comment>
<evidence type="ECO:0000259" key="8">
    <source>
        <dbReference type="PROSITE" id="PS50850"/>
    </source>
</evidence>
<feature type="transmembrane region" description="Helical" evidence="7">
    <location>
        <begin position="439"/>
        <end position="458"/>
    </location>
</feature>
<evidence type="ECO:0000313" key="10">
    <source>
        <dbReference type="Proteomes" id="UP001172681"/>
    </source>
</evidence>
<evidence type="ECO:0000313" key="9">
    <source>
        <dbReference type="EMBL" id="KAJ9630344.1"/>
    </source>
</evidence>
<evidence type="ECO:0000256" key="2">
    <source>
        <dbReference type="ARBA" id="ARBA00010992"/>
    </source>
</evidence>
<evidence type="ECO:0000256" key="7">
    <source>
        <dbReference type="SAM" id="Phobius"/>
    </source>
</evidence>
<feature type="transmembrane region" description="Helical" evidence="7">
    <location>
        <begin position="138"/>
        <end position="157"/>
    </location>
</feature>
<feature type="transmembrane region" description="Helical" evidence="7">
    <location>
        <begin position="299"/>
        <end position="323"/>
    </location>
</feature>
<gene>
    <name evidence="9" type="ORF">H2204_008409</name>
</gene>
<dbReference type="GO" id="GO:0005351">
    <property type="term" value="F:carbohydrate:proton symporter activity"/>
    <property type="evidence" value="ECO:0007669"/>
    <property type="project" value="TreeGrafter"/>
</dbReference>
<dbReference type="Gene3D" id="1.20.1250.20">
    <property type="entry name" value="MFS general substrate transporter like domains"/>
    <property type="match status" value="1"/>
</dbReference>
<dbReference type="PRINTS" id="PR00171">
    <property type="entry name" value="SUGRTRNSPORT"/>
</dbReference>
<dbReference type="InterPro" id="IPR005829">
    <property type="entry name" value="Sugar_transporter_CS"/>
</dbReference>
<reference evidence="9" key="1">
    <citation type="submission" date="2022-10" db="EMBL/GenBank/DDBJ databases">
        <title>Culturing micro-colonial fungi from biological soil crusts in the Mojave desert and describing Neophaeococcomyces mojavensis, and introducing the new genera and species Taxawa tesnikishii.</title>
        <authorList>
            <person name="Kurbessoian T."/>
            <person name="Stajich J.E."/>
        </authorList>
    </citation>
    <scope>NUCLEOTIDE SEQUENCE</scope>
    <source>
        <strain evidence="9">TK_35</strain>
    </source>
</reference>
<feature type="transmembrane region" description="Helical" evidence="7">
    <location>
        <begin position="55"/>
        <end position="73"/>
    </location>
</feature>
<dbReference type="GO" id="GO:0016020">
    <property type="term" value="C:membrane"/>
    <property type="evidence" value="ECO:0007669"/>
    <property type="project" value="UniProtKB-SubCell"/>
</dbReference>
<evidence type="ECO:0000256" key="1">
    <source>
        <dbReference type="ARBA" id="ARBA00004141"/>
    </source>
</evidence>
<keyword evidence="3" id="KW-0813">Transport</keyword>
<dbReference type="PROSITE" id="PS00217">
    <property type="entry name" value="SUGAR_TRANSPORT_2"/>
    <property type="match status" value="1"/>
</dbReference>
<feature type="transmembrane region" description="Helical" evidence="7">
    <location>
        <begin position="12"/>
        <end position="35"/>
    </location>
</feature>
<evidence type="ECO:0000256" key="4">
    <source>
        <dbReference type="ARBA" id="ARBA00022692"/>
    </source>
</evidence>
<dbReference type="EMBL" id="JAPDRN010000061">
    <property type="protein sequence ID" value="KAJ9630344.1"/>
    <property type="molecule type" value="Genomic_DNA"/>
</dbReference>
<dbReference type="PANTHER" id="PTHR48022:SF28">
    <property type="entry name" value="MAJOR FACILITATOR SUPERFAMILY (MFS) PROFILE DOMAIN-CONTAINING PROTEIN-RELATED"/>
    <property type="match status" value="1"/>
</dbReference>
<feature type="transmembrane region" description="Helical" evidence="7">
    <location>
        <begin position="399"/>
        <end position="418"/>
    </location>
</feature>
<keyword evidence="4 7" id="KW-0812">Transmembrane</keyword>
<comment type="subcellular location">
    <subcellularLocation>
        <location evidence="1">Membrane</location>
        <topology evidence="1">Multi-pass membrane protein</topology>
    </subcellularLocation>
</comment>
<feature type="transmembrane region" description="Helical" evidence="7">
    <location>
        <begin position="367"/>
        <end position="387"/>
    </location>
</feature>
<comment type="similarity">
    <text evidence="2">Belongs to the major facilitator superfamily. Sugar transporter (TC 2.A.1.1) family.</text>
</comment>
<dbReference type="InterPro" id="IPR036259">
    <property type="entry name" value="MFS_trans_sf"/>
</dbReference>
<dbReference type="SUPFAM" id="SSF103473">
    <property type="entry name" value="MFS general substrate transporter"/>
    <property type="match status" value="1"/>
</dbReference>
<feature type="transmembrane region" description="Helical" evidence="7">
    <location>
        <begin position="177"/>
        <end position="196"/>
    </location>
</feature>
<dbReference type="InterPro" id="IPR005828">
    <property type="entry name" value="MFS_sugar_transport-like"/>
</dbReference>
<accession>A0AA38XZX7</accession>
<keyword evidence="10" id="KW-1185">Reference proteome</keyword>
<sequence>MGLTGNPLQVLINVTGGFAFLLFGYDQGVMGGLLALPQFQERFRHPSPTMQGFMVASYDLGCLLGAMLCFYFANLTGRRWTIAIGCVVLLVGAALQTASYSVAQFIVGRIVAGVGVGAVSATVPMYISECCKASRRGIMICIQLAIVVTGIVISGFTNYGLVFETPSLAGKDGQWRTALGIQMTFPVFVFFLLPFCPESPRWLASRGASLKEVASVLALLEGKGATDTSPHILSLANEIILVAQHEAELEASTTWRDVSSPVAAMKPAGLDPTFQANIIDPFANMITFGGGELQNGRRLLLSGFVVGLLQQITGVNAIVYYAPVVFQDAGLTPRMAFIMGGVGSIAMLVGTLLPILWIERAGRRKTLLISAWLEVFTMGGIAAAIGFGINHPEHRESSGWAATAFILAFEFCFGLGVYAPEVTSLRSRHKGNAVQSMGLWAGCFLIVMVSPVGAGRSLEQMDYFFKKYQDKWYIRDVAYEWVERDEVMIPDQDGVKEQSIELEDVNHKTTLGATSSPPAAP</sequence>
<dbReference type="Proteomes" id="UP001172681">
    <property type="component" value="Unassembled WGS sequence"/>
</dbReference>
<protein>
    <recommendedName>
        <fullName evidence="8">Major facilitator superfamily (MFS) profile domain-containing protein</fullName>
    </recommendedName>
</protein>
<dbReference type="PANTHER" id="PTHR48022">
    <property type="entry name" value="PLASTIDIC GLUCOSE TRANSPORTER 4"/>
    <property type="match status" value="1"/>
</dbReference>
<dbReference type="InterPro" id="IPR050360">
    <property type="entry name" value="MFS_Sugar_Transporters"/>
</dbReference>
<feature type="transmembrane region" description="Helical" evidence="7">
    <location>
        <begin position="80"/>
        <end position="100"/>
    </location>
</feature>
<evidence type="ECO:0000256" key="3">
    <source>
        <dbReference type="ARBA" id="ARBA00022448"/>
    </source>
</evidence>
<evidence type="ECO:0000256" key="6">
    <source>
        <dbReference type="ARBA" id="ARBA00023136"/>
    </source>
</evidence>
<proteinExistence type="inferred from homology"/>
<dbReference type="PROSITE" id="PS50850">
    <property type="entry name" value="MFS"/>
    <property type="match status" value="1"/>
</dbReference>
<organism evidence="9 10">
    <name type="scientific">Knufia peltigerae</name>
    <dbReference type="NCBI Taxonomy" id="1002370"/>
    <lineage>
        <taxon>Eukaryota</taxon>
        <taxon>Fungi</taxon>
        <taxon>Dikarya</taxon>
        <taxon>Ascomycota</taxon>
        <taxon>Pezizomycotina</taxon>
        <taxon>Eurotiomycetes</taxon>
        <taxon>Chaetothyriomycetidae</taxon>
        <taxon>Chaetothyriales</taxon>
        <taxon>Trichomeriaceae</taxon>
        <taxon>Knufia</taxon>
    </lineage>
</organism>
<name>A0AA38XZX7_9EURO</name>
<feature type="transmembrane region" description="Helical" evidence="7">
    <location>
        <begin position="106"/>
        <end position="126"/>
    </location>
</feature>
<dbReference type="Pfam" id="PF00083">
    <property type="entry name" value="Sugar_tr"/>
    <property type="match status" value="2"/>
</dbReference>
<dbReference type="AlphaFoldDB" id="A0AA38XZX7"/>
<feature type="transmembrane region" description="Helical" evidence="7">
    <location>
        <begin position="335"/>
        <end position="358"/>
    </location>
</feature>
<feature type="domain" description="Major facilitator superfamily (MFS) profile" evidence="8">
    <location>
        <begin position="12"/>
        <end position="521"/>
    </location>
</feature>
<dbReference type="InterPro" id="IPR003663">
    <property type="entry name" value="Sugar/inositol_transpt"/>
</dbReference>
<keyword evidence="5 7" id="KW-1133">Transmembrane helix</keyword>
<dbReference type="InterPro" id="IPR020846">
    <property type="entry name" value="MFS_dom"/>
</dbReference>
<keyword evidence="6 7" id="KW-0472">Membrane</keyword>
<evidence type="ECO:0000256" key="5">
    <source>
        <dbReference type="ARBA" id="ARBA00022989"/>
    </source>
</evidence>